<dbReference type="VEuPathDB" id="FungiDB:CHGG_04940"/>
<dbReference type="RefSeq" id="XP_001224154.1">
    <property type="nucleotide sequence ID" value="XM_001224153.1"/>
</dbReference>
<gene>
    <name evidence="1" type="ORF">CHGG_04940</name>
</gene>
<dbReference type="AlphaFoldDB" id="Q2GZV6"/>
<organism evidence="1 2">
    <name type="scientific">Chaetomium globosum (strain ATCC 6205 / CBS 148.51 / DSM 1962 / NBRC 6347 / NRRL 1970)</name>
    <name type="common">Soil fungus</name>
    <dbReference type="NCBI Taxonomy" id="306901"/>
    <lineage>
        <taxon>Eukaryota</taxon>
        <taxon>Fungi</taxon>
        <taxon>Dikarya</taxon>
        <taxon>Ascomycota</taxon>
        <taxon>Pezizomycotina</taxon>
        <taxon>Sordariomycetes</taxon>
        <taxon>Sordariomycetidae</taxon>
        <taxon>Sordariales</taxon>
        <taxon>Chaetomiaceae</taxon>
        <taxon>Chaetomium</taxon>
    </lineage>
</organism>
<reference evidence="2" key="1">
    <citation type="journal article" date="2015" name="Genome Announc.">
        <title>Draft genome sequence of the cellulolytic fungus Chaetomium globosum.</title>
        <authorList>
            <person name="Cuomo C.A."/>
            <person name="Untereiner W.A."/>
            <person name="Ma L.-J."/>
            <person name="Grabherr M."/>
            <person name="Birren B.W."/>
        </authorList>
    </citation>
    <scope>NUCLEOTIDE SEQUENCE [LARGE SCALE GENOMIC DNA]</scope>
    <source>
        <strain evidence="2">ATCC 6205 / CBS 148.51 / DSM 1962 / NBRC 6347 / NRRL 1970</strain>
    </source>
</reference>
<sequence>MPTQQPSFPTPPLPLLPRTPVDGLAVHLHLRANVTGDVVEVYRVDTVGEEDAEEVPQMDSMVVAAKAAPAETKNCAWACAQANLQGAGPAGANSLLVLQTPPLGHRRRQIPWYILPQHIAAVVGGDVGGESGLLAASSLYSPELRVFKVPERGG</sequence>
<evidence type="ECO:0000313" key="2">
    <source>
        <dbReference type="Proteomes" id="UP000001056"/>
    </source>
</evidence>
<name>Q2GZV6_CHAGB</name>
<dbReference type="InParanoid" id="Q2GZV6"/>
<dbReference type="HOGENOM" id="CLU_1704011_0_0_1"/>
<keyword evidence="2" id="KW-1185">Reference proteome</keyword>
<dbReference type="Proteomes" id="UP000001056">
    <property type="component" value="Unassembled WGS sequence"/>
</dbReference>
<protein>
    <submittedName>
        <fullName evidence="1">Uncharacterized protein</fullName>
    </submittedName>
</protein>
<evidence type="ECO:0000313" key="1">
    <source>
        <dbReference type="EMBL" id="EAQ88321.1"/>
    </source>
</evidence>
<accession>Q2GZV6</accession>
<dbReference type="GeneID" id="4392379"/>
<proteinExistence type="predicted"/>
<dbReference type="EMBL" id="CH408032">
    <property type="protein sequence ID" value="EAQ88321.1"/>
    <property type="molecule type" value="Genomic_DNA"/>
</dbReference>